<name>A0A6G1K300_9PLEO</name>
<keyword evidence="3" id="KW-1185">Reference proteome</keyword>
<evidence type="ECO:0000256" key="1">
    <source>
        <dbReference type="SAM" id="MobiDB-lite"/>
    </source>
</evidence>
<feature type="compositionally biased region" description="Basic and acidic residues" evidence="1">
    <location>
        <begin position="188"/>
        <end position="206"/>
    </location>
</feature>
<feature type="compositionally biased region" description="Polar residues" evidence="1">
    <location>
        <begin position="211"/>
        <end position="220"/>
    </location>
</feature>
<dbReference type="Proteomes" id="UP000799428">
    <property type="component" value="Unassembled WGS sequence"/>
</dbReference>
<accession>A0A6G1K300</accession>
<gene>
    <name evidence="2" type="ORF">K504DRAFT_447262</name>
</gene>
<organism evidence="2 3">
    <name type="scientific">Pleomassaria siparia CBS 279.74</name>
    <dbReference type="NCBI Taxonomy" id="1314801"/>
    <lineage>
        <taxon>Eukaryota</taxon>
        <taxon>Fungi</taxon>
        <taxon>Dikarya</taxon>
        <taxon>Ascomycota</taxon>
        <taxon>Pezizomycotina</taxon>
        <taxon>Dothideomycetes</taxon>
        <taxon>Pleosporomycetidae</taxon>
        <taxon>Pleosporales</taxon>
        <taxon>Pleomassariaceae</taxon>
        <taxon>Pleomassaria</taxon>
    </lineage>
</organism>
<evidence type="ECO:0000313" key="3">
    <source>
        <dbReference type="Proteomes" id="UP000799428"/>
    </source>
</evidence>
<feature type="region of interest" description="Disordered" evidence="1">
    <location>
        <begin position="188"/>
        <end position="220"/>
    </location>
</feature>
<reference evidence="2" key="1">
    <citation type="journal article" date="2020" name="Stud. Mycol.">
        <title>101 Dothideomycetes genomes: a test case for predicting lifestyles and emergence of pathogens.</title>
        <authorList>
            <person name="Haridas S."/>
            <person name="Albert R."/>
            <person name="Binder M."/>
            <person name="Bloem J."/>
            <person name="Labutti K."/>
            <person name="Salamov A."/>
            <person name="Andreopoulos B."/>
            <person name="Baker S."/>
            <person name="Barry K."/>
            <person name="Bills G."/>
            <person name="Bluhm B."/>
            <person name="Cannon C."/>
            <person name="Castanera R."/>
            <person name="Culley D."/>
            <person name="Daum C."/>
            <person name="Ezra D."/>
            <person name="Gonzalez J."/>
            <person name="Henrissat B."/>
            <person name="Kuo A."/>
            <person name="Liang C."/>
            <person name="Lipzen A."/>
            <person name="Lutzoni F."/>
            <person name="Magnuson J."/>
            <person name="Mondo S."/>
            <person name="Nolan M."/>
            <person name="Ohm R."/>
            <person name="Pangilinan J."/>
            <person name="Park H.-J."/>
            <person name="Ramirez L."/>
            <person name="Alfaro M."/>
            <person name="Sun H."/>
            <person name="Tritt A."/>
            <person name="Yoshinaga Y."/>
            <person name="Zwiers L.-H."/>
            <person name="Turgeon B."/>
            <person name="Goodwin S."/>
            <person name="Spatafora J."/>
            <person name="Crous P."/>
            <person name="Grigoriev I."/>
        </authorList>
    </citation>
    <scope>NUCLEOTIDE SEQUENCE</scope>
    <source>
        <strain evidence="2">CBS 279.74</strain>
    </source>
</reference>
<dbReference type="AlphaFoldDB" id="A0A6G1K300"/>
<evidence type="ECO:0000313" key="2">
    <source>
        <dbReference type="EMBL" id="KAF2707249.1"/>
    </source>
</evidence>
<sequence>MPFNFTSYKRVIASAVGKSTQPQPTRPRLPIPKQSDEQLLSNYKEFELDNVEYDRAFHIKGDSIEDVELEPCTDLATLFPAPAQDSTLFTQLTPISRPPSPLFDFEDPANSQTLSTPSSVFQCYLDEYQHSCEIIDFDIAKPPFNIEDVEVWDPEFNKKHPCDQFISFCLDINKAAYVEKEKLRVKGREEWDKKTKEALRKQRAEEMGVEAQQNGSDESQ</sequence>
<protein>
    <submittedName>
        <fullName evidence="2">Uncharacterized protein</fullName>
    </submittedName>
</protein>
<dbReference type="EMBL" id="MU005774">
    <property type="protein sequence ID" value="KAF2707249.1"/>
    <property type="molecule type" value="Genomic_DNA"/>
</dbReference>
<proteinExistence type="predicted"/>